<evidence type="ECO:0000313" key="2">
    <source>
        <dbReference type="Proteomes" id="UP000007148"/>
    </source>
</evidence>
<comment type="caution">
    <text evidence="1">The sequence shown here is derived from an EMBL/GenBank/DDBJ whole genome shotgun (WGS) entry which is preliminary data.</text>
</comment>
<dbReference type="InParanoid" id="G4TXS4"/>
<reference evidence="1 2" key="1">
    <citation type="journal article" date="2011" name="PLoS Pathog.">
        <title>Endophytic Life Strategies Decoded by Genome and Transcriptome Analyses of the Mutualistic Root Symbiont Piriformospora indica.</title>
        <authorList>
            <person name="Zuccaro A."/>
            <person name="Lahrmann U."/>
            <person name="Guldener U."/>
            <person name="Langen G."/>
            <person name="Pfiffi S."/>
            <person name="Biedenkopf D."/>
            <person name="Wong P."/>
            <person name="Samans B."/>
            <person name="Grimm C."/>
            <person name="Basiewicz M."/>
            <person name="Murat C."/>
            <person name="Martin F."/>
            <person name="Kogel K.H."/>
        </authorList>
    </citation>
    <scope>NUCLEOTIDE SEQUENCE [LARGE SCALE GENOMIC DNA]</scope>
    <source>
        <strain evidence="1 2">DSM 11827</strain>
    </source>
</reference>
<name>G4TXS4_SERID</name>
<sequence length="94" mass="10328">MGLTDKSTRQLPIIQDRSRWSTEIPRITSIHHFTDVSAHDFASSTLFTSWVEQESTAHGTCVLALATAPENAIDTREIAPVPLNWDGSTTGGNY</sequence>
<gene>
    <name evidence="1" type="ORF">PIIN_10117</name>
</gene>
<keyword evidence="2" id="KW-1185">Reference proteome</keyword>
<dbReference type="EMBL" id="CAFZ01000614">
    <property type="protein sequence ID" value="CCA76117.1"/>
    <property type="molecule type" value="Genomic_DNA"/>
</dbReference>
<accession>G4TXS4</accession>
<proteinExistence type="predicted"/>
<dbReference type="AlphaFoldDB" id="G4TXS4"/>
<organism evidence="1 2">
    <name type="scientific">Serendipita indica (strain DSM 11827)</name>
    <name type="common">Root endophyte fungus</name>
    <name type="synonym">Piriformospora indica</name>
    <dbReference type="NCBI Taxonomy" id="1109443"/>
    <lineage>
        <taxon>Eukaryota</taxon>
        <taxon>Fungi</taxon>
        <taxon>Dikarya</taxon>
        <taxon>Basidiomycota</taxon>
        <taxon>Agaricomycotina</taxon>
        <taxon>Agaricomycetes</taxon>
        <taxon>Sebacinales</taxon>
        <taxon>Serendipitaceae</taxon>
        <taxon>Serendipita</taxon>
    </lineage>
</organism>
<evidence type="ECO:0000313" key="1">
    <source>
        <dbReference type="EMBL" id="CCA76117.1"/>
    </source>
</evidence>
<dbReference type="Proteomes" id="UP000007148">
    <property type="component" value="Unassembled WGS sequence"/>
</dbReference>
<dbReference type="HOGENOM" id="CLU_2387000_0_0_1"/>
<protein>
    <submittedName>
        <fullName evidence="1">Uncharacterized protein</fullName>
    </submittedName>
</protein>